<dbReference type="SMART" id="SM00248">
    <property type="entry name" value="ANK"/>
    <property type="match status" value="2"/>
</dbReference>
<dbReference type="InterPro" id="IPR036770">
    <property type="entry name" value="Ankyrin_rpt-contain_sf"/>
</dbReference>
<name>A0AAD9JSX1_9ANNE</name>
<dbReference type="InterPro" id="IPR051070">
    <property type="entry name" value="NF-kappa-B_inhibitor"/>
</dbReference>
<proteinExistence type="predicted"/>
<keyword evidence="2" id="KW-0040">ANK repeat</keyword>
<dbReference type="Pfam" id="PF12796">
    <property type="entry name" value="Ank_2"/>
    <property type="match status" value="1"/>
</dbReference>
<sequence>MAAFKRNPVIVLNRIKAFNPGATHRDDASTTRTWRPRQASYHVQISRISGTWHSDITPMFPDATTPVRPGLFDDGEDIVGEGEMKLDLDQMSVLVHRAVMTDNLERLREIYKTRKRSCTRWLLKGAAIPVDIKNSRGETCAHHAIKLGNSKALKTIVYNGTLKPLAVACIKDGHGMTILHLAAILDNHDVISWLVDAFGETLALIQNKHGQCALHFAAAKGLSWKMSVF</sequence>
<accession>A0AAD9JSX1</accession>
<dbReference type="EMBL" id="JAODUP010000179">
    <property type="protein sequence ID" value="KAK2157993.1"/>
    <property type="molecule type" value="Genomic_DNA"/>
</dbReference>
<evidence type="ECO:0000313" key="3">
    <source>
        <dbReference type="EMBL" id="KAK2157993.1"/>
    </source>
</evidence>
<dbReference type="AlphaFoldDB" id="A0AAD9JSX1"/>
<gene>
    <name evidence="3" type="ORF">LSH36_179g03023</name>
</gene>
<dbReference type="GO" id="GO:0005829">
    <property type="term" value="C:cytosol"/>
    <property type="evidence" value="ECO:0007669"/>
    <property type="project" value="TreeGrafter"/>
</dbReference>
<dbReference type="PANTHER" id="PTHR46680">
    <property type="entry name" value="NF-KAPPA-B INHIBITOR ALPHA"/>
    <property type="match status" value="1"/>
</dbReference>
<dbReference type="InterPro" id="IPR002110">
    <property type="entry name" value="Ankyrin_rpt"/>
</dbReference>
<reference evidence="3" key="1">
    <citation type="journal article" date="2023" name="Mol. Biol. Evol.">
        <title>Third-Generation Sequencing Reveals the Adaptive Role of the Epigenome in Three Deep-Sea Polychaetes.</title>
        <authorList>
            <person name="Perez M."/>
            <person name="Aroh O."/>
            <person name="Sun Y."/>
            <person name="Lan Y."/>
            <person name="Juniper S.K."/>
            <person name="Young C.R."/>
            <person name="Angers B."/>
            <person name="Qian P.Y."/>
        </authorList>
    </citation>
    <scope>NUCLEOTIDE SEQUENCE</scope>
    <source>
        <strain evidence="3">P08H-3</strain>
    </source>
</reference>
<keyword evidence="1" id="KW-0677">Repeat</keyword>
<protein>
    <submittedName>
        <fullName evidence="3">Uncharacterized protein</fullName>
    </submittedName>
</protein>
<keyword evidence="4" id="KW-1185">Reference proteome</keyword>
<dbReference type="Gene3D" id="1.25.40.20">
    <property type="entry name" value="Ankyrin repeat-containing domain"/>
    <property type="match status" value="1"/>
</dbReference>
<comment type="caution">
    <text evidence="3">The sequence shown here is derived from an EMBL/GenBank/DDBJ whole genome shotgun (WGS) entry which is preliminary data.</text>
</comment>
<evidence type="ECO:0000256" key="2">
    <source>
        <dbReference type="ARBA" id="ARBA00023043"/>
    </source>
</evidence>
<dbReference type="Proteomes" id="UP001208570">
    <property type="component" value="Unassembled WGS sequence"/>
</dbReference>
<dbReference type="SUPFAM" id="SSF48403">
    <property type="entry name" value="Ankyrin repeat"/>
    <property type="match status" value="1"/>
</dbReference>
<organism evidence="3 4">
    <name type="scientific">Paralvinella palmiformis</name>
    <dbReference type="NCBI Taxonomy" id="53620"/>
    <lineage>
        <taxon>Eukaryota</taxon>
        <taxon>Metazoa</taxon>
        <taxon>Spiralia</taxon>
        <taxon>Lophotrochozoa</taxon>
        <taxon>Annelida</taxon>
        <taxon>Polychaeta</taxon>
        <taxon>Sedentaria</taxon>
        <taxon>Canalipalpata</taxon>
        <taxon>Terebellida</taxon>
        <taxon>Terebelliformia</taxon>
        <taxon>Alvinellidae</taxon>
        <taxon>Paralvinella</taxon>
    </lineage>
</organism>
<dbReference type="PANTHER" id="PTHR46680:SF3">
    <property type="entry name" value="NF-KAPPA-B INHIBITOR CACTUS"/>
    <property type="match status" value="1"/>
</dbReference>
<evidence type="ECO:0000313" key="4">
    <source>
        <dbReference type="Proteomes" id="UP001208570"/>
    </source>
</evidence>
<evidence type="ECO:0000256" key="1">
    <source>
        <dbReference type="ARBA" id="ARBA00022737"/>
    </source>
</evidence>
<dbReference type="GO" id="GO:0071356">
    <property type="term" value="P:cellular response to tumor necrosis factor"/>
    <property type="evidence" value="ECO:0007669"/>
    <property type="project" value="TreeGrafter"/>
</dbReference>
<dbReference type="GO" id="GO:0051059">
    <property type="term" value="F:NF-kappaB binding"/>
    <property type="evidence" value="ECO:0007669"/>
    <property type="project" value="TreeGrafter"/>
</dbReference>